<name>A0ACB9SFX4_9MYRT</name>
<protein>
    <submittedName>
        <fullName evidence="1">Uncharacterized protein</fullName>
    </submittedName>
</protein>
<sequence>MTSPSSSIAGPSSETPLSGVDFGLSCAPSSSSMIPPNPIGGAAYQMLHFSSGNPMIEETRGVMHLFPHDSPVPPVGRKPLVCVLGVPIT</sequence>
<dbReference type="Proteomes" id="UP001057402">
    <property type="component" value="Chromosome 2"/>
</dbReference>
<dbReference type="EMBL" id="CM042881">
    <property type="protein sequence ID" value="KAI4387082.1"/>
    <property type="molecule type" value="Genomic_DNA"/>
</dbReference>
<accession>A0ACB9SFX4</accession>
<proteinExistence type="predicted"/>
<evidence type="ECO:0000313" key="2">
    <source>
        <dbReference type="Proteomes" id="UP001057402"/>
    </source>
</evidence>
<comment type="caution">
    <text evidence="1">The sequence shown here is derived from an EMBL/GenBank/DDBJ whole genome shotgun (WGS) entry which is preliminary data.</text>
</comment>
<gene>
    <name evidence="1" type="ORF">MLD38_004942</name>
</gene>
<keyword evidence="2" id="KW-1185">Reference proteome</keyword>
<organism evidence="1 2">
    <name type="scientific">Melastoma candidum</name>
    <dbReference type="NCBI Taxonomy" id="119954"/>
    <lineage>
        <taxon>Eukaryota</taxon>
        <taxon>Viridiplantae</taxon>
        <taxon>Streptophyta</taxon>
        <taxon>Embryophyta</taxon>
        <taxon>Tracheophyta</taxon>
        <taxon>Spermatophyta</taxon>
        <taxon>Magnoliopsida</taxon>
        <taxon>eudicotyledons</taxon>
        <taxon>Gunneridae</taxon>
        <taxon>Pentapetalae</taxon>
        <taxon>rosids</taxon>
        <taxon>malvids</taxon>
        <taxon>Myrtales</taxon>
        <taxon>Melastomataceae</taxon>
        <taxon>Melastomatoideae</taxon>
        <taxon>Melastomateae</taxon>
        <taxon>Melastoma</taxon>
    </lineage>
</organism>
<reference evidence="2" key="1">
    <citation type="journal article" date="2023" name="Front. Plant Sci.">
        <title>Chromosomal-level genome assembly of Melastoma candidum provides insights into trichome evolution.</title>
        <authorList>
            <person name="Zhong Y."/>
            <person name="Wu W."/>
            <person name="Sun C."/>
            <person name="Zou P."/>
            <person name="Liu Y."/>
            <person name="Dai S."/>
            <person name="Zhou R."/>
        </authorList>
    </citation>
    <scope>NUCLEOTIDE SEQUENCE [LARGE SCALE GENOMIC DNA]</scope>
</reference>
<evidence type="ECO:0000313" key="1">
    <source>
        <dbReference type="EMBL" id="KAI4387082.1"/>
    </source>
</evidence>